<protein>
    <submittedName>
        <fullName evidence="1">Uncharacterized protein</fullName>
    </submittedName>
</protein>
<name>A0AAV4X081_CAEEX</name>
<keyword evidence="2" id="KW-1185">Reference proteome</keyword>
<dbReference type="Proteomes" id="UP001054945">
    <property type="component" value="Unassembled WGS sequence"/>
</dbReference>
<dbReference type="EMBL" id="BPLR01017074">
    <property type="protein sequence ID" value="GIY88551.1"/>
    <property type="molecule type" value="Genomic_DNA"/>
</dbReference>
<accession>A0AAV4X081</accession>
<sequence>MSCQESQYVAKCGLININFSTTTKKHSLGEEAVFGTVPKRIQRGKGRGRHRCSRCLRSNFVLDGTFQVLRHPPPPASCWQVHWKLLMERGTRRNLAK</sequence>
<organism evidence="1 2">
    <name type="scientific">Caerostris extrusa</name>
    <name type="common">Bark spider</name>
    <name type="synonym">Caerostris bankana</name>
    <dbReference type="NCBI Taxonomy" id="172846"/>
    <lineage>
        <taxon>Eukaryota</taxon>
        <taxon>Metazoa</taxon>
        <taxon>Ecdysozoa</taxon>
        <taxon>Arthropoda</taxon>
        <taxon>Chelicerata</taxon>
        <taxon>Arachnida</taxon>
        <taxon>Araneae</taxon>
        <taxon>Araneomorphae</taxon>
        <taxon>Entelegynae</taxon>
        <taxon>Araneoidea</taxon>
        <taxon>Araneidae</taxon>
        <taxon>Caerostris</taxon>
    </lineage>
</organism>
<comment type="caution">
    <text evidence="1">The sequence shown here is derived from an EMBL/GenBank/DDBJ whole genome shotgun (WGS) entry which is preliminary data.</text>
</comment>
<dbReference type="AlphaFoldDB" id="A0AAV4X081"/>
<proteinExistence type="predicted"/>
<gene>
    <name evidence="1" type="ORF">CEXT_234131</name>
</gene>
<evidence type="ECO:0000313" key="1">
    <source>
        <dbReference type="EMBL" id="GIY88551.1"/>
    </source>
</evidence>
<reference evidence="1 2" key="1">
    <citation type="submission" date="2021-06" db="EMBL/GenBank/DDBJ databases">
        <title>Caerostris extrusa draft genome.</title>
        <authorList>
            <person name="Kono N."/>
            <person name="Arakawa K."/>
        </authorList>
    </citation>
    <scope>NUCLEOTIDE SEQUENCE [LARGE SCALE GENOMIC DNA]</scope>
</reference>
<evidence type="ECO:0000313" key="2">
    <source>
        <dbReference type="Proteomes" id="UP001054945"/>
    </source>
</evidence>